<feature type="non-terminal residue" evidence="3">
    <location>
        <position position="1"/>
    </location>
</feature>
<dbReference type="GO" id="GO:0003677">
    <property type="term" value="F:DNA binding"/>
    <property type="evidence" value="ECO:0007669"/>
    <property type="project" value="InterPro"/>
</dbReference>
<sequence>FETHRTVKSVAEALDIHPFMLSKWRKAYKDEVMQMVKNKDLTKPKKLKQNDELESLKQRIAELEEENDILKKWQRYQAGQRRKGSDS</sequence>
<organism evidence="3 4">
    <name type="scientific">Photobacterium sanguinicancri</name>
    <dbReference type="NCBI Taxonomy" id="875932"/>
    <lineage>
        <taxon>Bacteria</taxon>
        <taxon>Pseudomonadati</taxon>
        <taxon>Pseudomonadota</taxon>
        <taxon>Gammaproteobacteria</taxon>
        <taxon>Vibrionales</taxon>
        <taxon>Vibrionaceae</taxon>
        <taxon>Photobacterium</taxon>
    </lineage>
</organism>
<dbReference type="Gene3D" id="1.10.10.60">
    <property type="entry name" value="Homeodomain-like"/>
    <property type="match status" value="1"/>
</dbReference>
<dbReference type="Proteomes" id="UP001170624">
    <property type="component" value="Unassembled WGS sequence"/>
</dbReference>
<dbReference type="EMBL" id="JAUOPU010000103">
    <property type="protein sequence ID" value="MDO6545577.1"/>
    <property type="molecule type" value="Genomic_DNA"/>
</dbReference>
<dbReference type="SUPFAM" id="SSF46689">
    <property type="entry name" value="Homeodomain-like"/>
    <property type="match status" value="1"/>
</dbReference>
<dbReference type="GO" id="GO:0006313">
    <property type="term" value="P:DNA transposition"/>
    <property type="evidence" value="ECO:0007669"/>
    <property type="project" value="InterPro"/>
</dbReference>
<evidence type="ECO:0000256" key="1">
    <source>
        <dbReference type="ARBA" id="ARBA00009964"/>
    </source>
</evidence>
<evidence type="ECO:0000313" key="3">
    <source>
        <dbReference type="EMBL" id="MDO6545577.1"/>
    </source>
</evidence>
<dbReference type="InterPro" id="IPR002514">
    <property type="entry name" value="Transposase_8"/>
</dbReference>
<evidence type="ECO:0000313" key="4">
    <source>
        <dbReference type="Proteomes" id="UP001170624"/>
    </source>
</evidence>
<dbReference type="GO" id="GO:0004803">
    <property type="term" value="F:transposase activity"/>
    <property type="evidence" value="ECO:0007669"/>
    <property type="project" value="InterPro"/>
</dbReference>
<proteinExistence type="inferred from homology"/>
<dbReference type="Pfam" id="PF01527">
    <property type="entry name" value="HTH_Tnp_1"/>
    <property type="match status" value="1"/>
</dbReference>
<dbReference type="AlphaFoldDB" id="A0AAW7YAI6"/>
<accession>A0AAW7YAI6</accession>
<keyword evidence="2" id="KW-0175">Coiled coil</keyword>
<gene>
    <name evidence="3" type="ORF">Q4568_23915</name>
</gene>
<comment type="caution">
    <text evidence="3">The sequence shown here is derived from an EMBL/GenBank/DDBJ whole genome shotgun (WGS) entry which is preliminary data.</text>
</comment>
<dbReference type="InterPro" id="IPR009057">
    <property type="entry name" value="Homeodomain-like_sf"/>
</dbReference>
<reference evidence="3" key="1">
    <citation type="submission" date="2023-07" db="EMBL/GenBank/DDBJ databases">
        <title>Genome content predicts the carbon catabolic preferences of heterotrophic bacteria.</title>
        <authorList>
            <person name="Gralka M."/>
        </authorList>
    </citation>
    <scope>NUCLEOTIDE SEQUENCE</scope>
    <source>
        <strain evidence="3">G2M05</strain>
    </source>
</reference>
<comment type="similarity">
    <text evidence="1">Belongs to the transposase 8 family.</text>
</comment>
<protein>
    <submittedName>
        <fullName evidence="3">Transposase</fullName>
    </submittedName>
</protein>
<evidence type="ECO:0000256" key="2">
    <source>
        <dbReference type="SAM" id="Coils"/>
    </source>
</evidence>
<dbReference type="RefSeq" id="WP_303502385.1">
    <property type="nucleotide sequence ID" value="NZ_JAUOPU010000103.1"/>
</dbReference>
<feature type="coiled-coil region" evidence="2">
    <location>
        <begin position="46"/>
        <end position="73"/>
    </location>
</feature>
<name>A0AAW7YAI6_9GAMM</name>